<dbReference type="OrthoDB" id="188149at2759"/>
<name>A0A9W7BZ59_9STRA</name>
<comment type="caution">
    <text evidence="1">The sequence shown here is derived from an EMBL/GenBank/DDBJ whole genome shotgun (WGS) entry which is preliminary data.</text>
</comment>
<dbReference type="EMBL" id="BRXY01000437">
    <property type="protein sequence ID" value="GMH95065.1"/>
    <property type="molecule type" value="Genomic_DNA"/>
</dbReference>
<accession>A0A9W7BZ59</accession>
<dbReference type="Proteomes" id="UP001165085">
    <property type="component" value="Unassembled WGS sequence"/>
</dbReference>
<evidence type="ECO:0000313" key="2">
    <source>
        <dbReference type="Proteomes" id="UP001165085"/>
    </source>
</evidence>
<dbReference type="AlphaFoldDB" id="A0A9W7BZ59"/>
<protein>
    <submittedName>
        <fullName evidence="1">Uncharacterized protein</fullName>
    </submittedName>
</protein>
<reference evidence="2" key="1">
    <citation type="journal article" date="2023" name="Commun. Biol.">
        <title>Genome analysis of Parmales, the sister group of diatoms, reveals the evolutionary specialization of diatoms from phago-mixotrophs to photoautotrophs.</title>
        <authorList>
            <person name="Ban H."/>
            <person name="Sato S."/>
            <person name="Yoshikawa S."/>
            <person name="Yamada K."/>
            <person name="Nakamura Y."/>
            <person name="Ichinomiya M."/>
            <person name="Sato N."/>
            <person name="Blanc-Mathieu R."/>
            <person name="Endo H."/>
            <person name="Kuwata A."/>
            <person name="Ogata H."/>
        </authorList>
    </citation>
    <scope>NUCLEOTIDE SEQUENCE [LARGE SCALE GENOMIC DNA]</scope>
    <source>
        <strain evidence="2">NIES 3701</strain>
    </source>
</reference>
<sequence length="153" mass="16969">MGNCCRPHLGEDCIGAYEYNVCFDCMFFNIIFCCNRPMWSNSGCDAVKLKDPSWASGTSLRRSFEAALAGVDMKECINEAPRSCQSLDPCGTGCKNVQNMSPHLNATWCKETNDKMLHPAGFSCKAHHWITYGGKGERQEHMVIAINKYSGGL</sequence>
<proteinExistence type="predicted"/>
<gene>
    <name evidence="1" type="ORF">TrST_g1562</name>
</gene>
<keyword evidence="2" id="KW-1185">Reference proteome</keyword>
<organism evidence="1 2">
    <name type="scientific">Triparma strigata</name>
    <dbReference type="NCBI Taxonomy" id="1606541"/>
    <lineage>
        <taxon>Eukaryota</taxon>
        <taxon>Sar</taxon>
        <taxon>Stramenopiles</taxon>
        <taxon>Ochrophyta</taxon>
        <taxon>Bolidophyceae</taxon>
        <taxon>Parmales</taxon>
        <taxon>Triparmaceae</taxon>
        <taxon>Triparma</taxon>
    </lineage>
</organism>
<evidence type="ECO:0000313" key="1">
    <source>
        <dbReference type="EMBL" id="GMH95065.1"/>
    </source>
</evidence>